<evidence type="ECO:0000313" key="3">
    <source>
        <dbReference type="EMBL" id="RFU33704.1"/>
    </source>
</evidence>
<comment type="caution">
    <text evidence="3">The sequence shown here is derived from an EMBL/GenBank/DDBJ whole genome shotgun (WGS) entry which is preliminary data.</text>
</comment>
<dbReference type="GO" id="GO:0004650">
    <property type="term" value="F:polygalacturonase activity"/>
    <property type="evidence" value="ECO:0007669"/>
    <property type="project" value="InterPro"/>
</dbReference>
<dbReference type="PANTHER" id="PTHR33928">
    <property type="entry name" value="POLYGALACTURONASE QRT3"/>
    <property type="match status" value="1"/>
</dbReference>
<dbReference type="Proteomes" id="UP000258309">
    <property type="component" value="Unassembled WGS sequence"/>
</dbReference>
<feature type="non-terminal residue" evidence="3">
    <location>
        <position position="1"/>
    </location>
</feature>
<evidence type="ECO:0000256" key="1">
    <source>
        <dbReference type="SAM" id="SignalP"/>
    </source>
</evidence>
<feature type="domain" description="Rhamnogalacturonase A/B/Epimerase-like pectate lyase" evidence="2">
    <location>
        <begin position="449"/>
        <end position="509"/>
    </location>
</feature>
<sequence>MKATLFLSVLSSGSALALPAFNSKGIPDNLPANETALYPPYTFVSPPSPPRATGIPLDFPNTTITPWDPVKPPPQPKEFISLATCSPLTATNPSTFWYEQITHNGISPFIQNGASWQVYRDVRSSQFGAAGNGVQDDTTAIQNAILLGNANADRSQNRLGTTGQPAVVYLPSGTYMISRPLQIYIDTVFIGNPLNPPVIKATSNFAGSTMIFSKDPNFDSTINFYIAIKNLVIDSTNISPSTQIKLLDWSVSQATQLSNVVFNMPTFSTGHTGIVMPEGGSGTLMNDITFNGGFIGLDYNNQQYMFKSLTFNGCTTGLDWSNGSGGSISVVDSSARSVGTAIALHTETTGQASMIIENFSADSSVTNTVTAGGSRILSGSVPQTWVYGNAYTPGGPATGAHQTGTVYQSDRVSALLDSSGKYVVVAPPTYEEYDVSEFVNVKTVAGLPVFGDGATDDTANLNTIISQNAGCKILFFPAGTYIVTSTLFFPTGSRVVGEAWSAISAAGSAFFNPSSPTVMVRVGNPGDRGVAQFSDMLFTVSDVLQGCTLLEVNMAGNTPGDVGFWNSHHRVGGAAGSKVETNCGGSPAQCKAAFMLMHLTASSSAYVEGMWGWTADHDLDGSNGQTISTGRGYLIEATQGTWMIGTAAEHNTLYEYNINKAQNVYIGMQQCETPYWQGPSSSQTLTPAPWSTTAVAAGDPTFSNCAATDAQCRMSWYQIISGSSNIYIHGSGFWTFFNGNNGCNGNCQSNAVEIFSTTGLYWWGLNTRQVFNPILNSGSVLVTANNNPGGWGAVVAAFLTDS</sequence>
<gene>
    <name evidence="3" type="ORF">B7463_g2616</name>
</gene>
<name>A0A3E2HJX8_SCYLI</name>
<evidence type="ECO:0000259" key="2">
    <source>
        <dbReference type="Pfam" id="PF12708"/>
    </source>
</evidence>
<dbReference type="PANTHER" id="PTHR33928:SF2">
    <property type="entry name" value="PECTATE LYASE SUPERFAMILY PROTEIN DOMAIN-CONTAINING PROTEIN-RELATED"/>
    <property type="match status" value="1"/>
</dbReference>
<dbReference type="InterPro" id="IPR012334">
    <property type="entry name" value="Pectin_lyas_fold"/>
</dbReference>
<keyword evidence="1" id="KW-0732">Signal</keyword>
<dbReference type="InterPro" id="IPR011050">
    <property type="entry name" value="Pectin_lyase_fold/virulence"/>
</dbReference>
<dbReference type="InterPro" id="IPR024535">
    <property type="entry name" value="RHGA/B-epi-like_pectate_lyase"/>
</dbReference>
<feature type="signal peptide" evidence="1">
    <location>
        <begin position="1"/>
        <end position="17"/>
    </location>
</feature>
<dbReference type="CDD" id="cd23668">
    <property type="entry name" value="GH55_beta13glucanase-like"/>
    <property type="match status" value="1"/>
</dbReference>
<feature type="domain" description="Rhamnogalacturonase A/B/Epimerase-like pectate lyase" evidence="2">
    <location>
        <begin position="126"/>
        <end position="329"/>
    </location>
</feature>
<dbReference type="InterPro" id="IPR039279">
    <property type="entry name" value="QRT3-like"/>
</dbReference>
<feature type="non-terminal residue" evidence="3">
    <location>
        <position position="802"/>
    </location>
</feature>
<dbReference type="Pfam" id="PF12708">
    <property type="entry name" value="Pect-lyase_RHGA_epim"/>
    <property type="match status" value="2"/>
</dbReference>
<dbReference type="FunFam" id="2.160.20.10:FF:000049">
    <property type="entry name" value="Putative exo-beta-1,3-glucanase"/>
    <property type="match status" value="1"/>
</dbReference>
<feature type="chain" id="PRO_5017725911" description="Rhamnogalacturonase A/B/Epimerase-like pectate lyase domain-containing protein" evidence="1">
    <location>
        <begin position="18"/>
        <end position="802"/>
    </location>
</feature>
<dbReference type="AlphaFoldDB" id="A0A3E2HJX8"/>
<evidence type="ECO:0000313" key="4">
    <source>
        <dbReference type="Proteomes" id="UP000258309"/>
    </source>
</evidence>
<proteinExistence type="predicted"/>
<dbReference type="SUPFAM" id="SSF51126">
    <property type="entry name" value="Pectin lyase-like"/>
    <property type="match status" value="2"/>
</dbReference>
<accession>A0A3E2HJX8</accession>
<dbReference type="EMBL" id="NCSJ02000031">
    <property type="protein sequence ID" value="RFU33704.1"/>
    <property type="molecule type" value="Genomic_DNA"/>
</dbReference>
<protein>
    <recommendedName>
        <fullName evidence="2">Rhamnogalacturonase A/B/Epimerase-like pectate lyase domain-containing protein</fullName>
    </recommendedName>
</protein>
<organism evidence="3 4">
    <name type="scientific">Scytalidium lignicola</name>
    <name type="common">Hyphomycete</name>
    <dbReference type="NCBI Taxonomy" id="5539"/>
    <lineage>
        <taxon>Eukaryota</taxon>
        <taxon>Fungi</taxon>
        <taxon>Dikarya</taxon>
        <taxon>Ascomycota</taxon>
        <taxon>Pezizomycotina</taxon>
        <taxon>Leotiomycetes</taxon>
        <taxon>Leotiomycetes incertae sedis</taxon>
        <taxon>Scytalidium</taxon>
    </lineage>
</organism>
<keyword evidence="4" id="KW-1185">Reference proteome</keyword>
<dbReference type="OrthoDB" id="1046782at2759"/>
<dbReference type="Gene3D" id="2.160.20.10">
    <property type="entry name" value="Single-stranded right-handed beta-helix, Pectin lyase-like"/>
    <property type="match status" value="2"/>
</dbReference>
<reference evidence="3 4" key="1">
    <citation type="submission" date="2018-05" db="EMBL/GenBank/DDBJ databases">
        <title>Draft genome sequence of Scytalidium lignicola DSM 105466, a ubiquitous saprotrophic fungus.</title>
        <authorList>
            <person name="Buettner E."/>
            <person name="Gebauer A.M."/>
            <person name="Hofrichter M."/>
            <person name="Liers C."/>
            <person name="Kellner H."/>
        </authorList>
    </citation>
    <scope>NUCLEOTIDE SEQUENCE [LARGE SCALE GENOMIC DNA]</scope>
    <source>
        <strain evidence="3 4">DSM 105466</strain>
    </source>
</reference>
<dbReference type="STRING" id="5539.A0A3E2HJX8"/>